<evidence type="ECO:0000313" key="1">
    <source>
        <dbReference type="EMBL" id="CAB0043352.1"/>
    </source>
</evidence>
<feature type="non-terminal residue" evidence="1">
    <location>
        <position position="93"/>
    </location>
</feature>
<dbReference type="Proteomes" id="UP000479190">
    <property type="component" value="Unassembled WGS sequence"/>
</dbReference>
<evidence type="ECO:0000313" key="2">
    <source>
        <dbReference type="Proteomes" id="UP000479190"/>
    </source>
</evidence>
<accession>A0A6H5J1X3</accession>
<gene>
    <name evidence="1" type="ORF">TBRA_LOCUS14940</name>
</gene>
<proteinExistence type="predicted"/>
<keyword evidence="2" id="KW-1185">Reference proteome</keyword>
<name>A0A6H5J1X3_9HYME</name>
<reference evidence="1 2" key="1">
    <citation type="submission" date="2020-02" db="EMBL/GenBank/DDBJ databases">
        <authorList>
            <person name="Ferguson B K."/>
        </authorList>
    </citation>
    <scope>NUCLEOTIDE SEQUENCE [LARGE SCALE GENOMIC DNA]</scope>
</reference>
<dbReference type="EMBL" id="CADCXV010001312">
    <property type="protein sequence ID" value="CAB0043352.1"/>
    <property type="molecule type" value="Genomic_DNA"/>
</dbReference>
<sequence>MKTPINQYKPAYITTDNISDKERKPDLKSHNHNITISRNSLTYKRDNYIHFISQDCGPYTKNSRLLSDIGAIDYKEIRSRKPAIGQILSIKHK</sequence>
<organism evidence="1 2">
    <name type="scientific">Trichogramma brassicae</name>
    <dbReference type="NCBI Taxonomy" id="86971"/>
    <lineage>
        <taxon>Eukaryota</taxon>
        <taxon>Metazoa</taxon>
        <taxon>Ecdysozoa</taxon>
        <taxon>Arthropoda</taxon>
        <taxon>Hexapoda</taxon>
        <taxon>Insecta</taxon>
        <taxon>Pterygota</taxon>
        <taxon>Neoptera</taxon>
        <taxon>Endopterygota</taxon>
        <taxon>Hymenoptera</taxon>
        <taxon>Apocrita</taxon>
        <taxon>Proctotrupomorpha</taxon>
        <taxon>Chalcidoidea</taxon>
        <taxon>Trichogrammatidae</taxon>
        <taxon>Trichogramma</taxon>
    </lineage>
</organism>
<dbReference type="AlphaFoldDB" id="A0A6H5J1X3"/>
<dbReference type="OrthoDB" id="10665585at2759"/>
<protein>
    <submittedName>
        <fullName evidence="1">Uncharacterized protein</fullName>
    </submittedName>
</protein>